<evidence type="ECO:0000256" key="1">
    <source>
        <dbReference type="ARBA" id="ARBA00009437"/>
    </source>
</evidence>
<dbReference type="Gene3D" id="1.10.10.10">
    <property type="entry name" value="Winged helix-like DNA-binding domain superfamily/Winged helix DNA-binding domain"/>
    <property type="match status" value="1"/>
</dbReference>
<dbReference type="Pfam" id="PF06527">
    <property type="entry name" value="TniQ"/>
    <property type="match status" value="1"/>
</dbReference>
<feature type="domain" description="HTH lysR-type" evidence="5">
    <location>
        <begin position="806"/>
        <end position="860"/>
    </location>
</feature>
<dbReference type="InterPro" id="IPR036388">
    <property type="entry name" value="WH-like_DNA-bd_sf"/>
</dbReference>
<keyword evidence="4" id="KW-0804">Transcription</keyword>
<dbReference type="GeneID" id="96284365"/>
<dbReference type="Proteomes" id="UP000431826">
    <property type="component" value="Unassembled WGS sequence"/>
</dbReference>
<keyword evidence="7" id="KW-1185">Reference proteome</keyword>
<evidence type="ECO:0000259" key="5">
    <source>
        <dbReference type="PROSITE" id="PS50931"/>
    </source>
</evidence>
<evidence type="ECO:0000313" key="6">
    <source>
        <dbReference type="EMBL" id="GFE38590.1"/>
    </source>
</evidence>
<dbReference type="GO" id="GO:0003700">
    <property type="term" value="F:DNA-binding transcription factor activity"/>
    <property type="evidence" value="ECO:0007669"/>
    <property type="project" value="InterPro"/>
</dbReference>
<dbReference type="EMBL" id="BLIR01000001">
    <property type="protein sequence ID" value="GFE38590.1"/>
    <property type="molecule type" value="Genomic_DNA"/>
</dbReference>
<dbReference type="InterPro" id="IPR009492">
    <property type="entry name" value="TniQ"/>
</dbReference>
<dbReference type="SUPFAM" id="SSF46785">
    <property type="entry name" value="Winged helix' DNA-binding domain"/>
    <property type="match status" value="1"/>
</dbReference>
<dbReference type="PROSITE" id="PS50931">
    <property type="entry name" value="HTH_LYSR"/>
    <property type="match status" value="1"/>
</dbReference>
<sequence>MSRRTLPIRLAPLPGEALDSWFEATAHRLHTPLTHLLPQLGLSPRRSRSNRTVDIPINWTVLLRPAEADAVAATGTAPDRLAAMTLEQYNHRAVEIDTATRQVMRQVLWGRARGSRFCPDCLRDNGGRWPLSWRLGWTFACTTHQRLLADLCPHCGHIPRQSSHPVHVIPQQGLCAAPLATNGRRSTSARCHTPLTDAESRHLGPDHPALLAQLALDEIIASVTIGSGIYTGRPQPVRTVLADMHSVAVRALNAPSLSNLVSFVPADLLDAYEGVRALKPGQSAIANPPKRLGFMTPPSAITTAVSLTAAVRVLATNDVQDAAETLRQFFPAARKFHGQLSPTSIDRWGHACSPVIKAVRLAAVGPLLRPTDQLRYRVASPFPGQHTSTDRVSERYRFVPTMFWPTWSLLLQPGTGLLPRVMRPALSAALLFVGSRLEYAEAARLLADRDRSNARHIIQQVFNDPQWRTISTALVRLADHLDAHPAPIDYQRRRKLDYTDLLPREVWDTISRNAGILPGRQVRSKLARAFLFERLSGMPTDLAPTHFRTNTAPERSLLAGFIADLTPDLAAELDLVAQDFLRSHGIAEPTTWQPPKNLLAGLVLPGTDPDAVEVKHLHELVRRPDASVGRVAQALGTTIETVRHVLSEQPAPPLPKTLAQARATGDMRRWARTVLPKEEFARLYHDQQLSLRKIADKYGIGLKVITALGREYGIVTRQFGGPIPISVDRDWLHYQYVVQQRTLGQIAAELGMSDTNLLRRARQLGIPLRSSGGPSHASALTVRAQAKAAPPILRKVLTGTGAHERLRRFAAAADYRSMQVAAHELDVCSSALVLQINRLERELGGPLFHRANRKRPMALTPLGECLLAAIHQHL</sequence>
<evidence type="ECO:0000256" key="3">
    <source>
        <dbReference type="ARBA" id="ARBA00023125"/>
    </source>
</evidence>
<accession>A0A640UT18</accession>
<dbReference type="Pfam" id="PF00126">
    <property type="entry name" value="HTH_1"/>
    <property type="match status" value="1"/>
</dbReference>
<protein>
    <recommendedName>
        <fullName evidence="5">HTH lysR-type domain-containing protein</fullName>
    </recommendedName>
</protein>
<proteinExistence type="inferred from homology"/>
<comment type="similarity">
    <text evidence="1">Belongs to the LysR transcriptional regulatory family.</text>
</comment>
<dbReference type="GO" id="GO:0003677">
    <property type="term" value="F:DNA binding"/>
    <property type="evidence" value="ECO:0007669"/>
    <property type="project" value="UniProtKB-KW"/>
</dbReference>
<gene>
    <name evidence="6" type="ORF">Stube_32630</name>
</gene>
<dbReference type="RefSeq" id="WP_159744408.1">
    <property type="nucleotide sequence ID" value="NZ_BLIR01000001.1"/>
</dbReference>
<name>A0A640UT18_9ACTN</name>
<dbReference type="OrthoDB" id="3874088at2"/>
<evidence type="ECO:0000313" key="7">
    <source>
        <dbReference type="Proteomes" id="UP000431826"/>
    </source>
</evidence>
<reference evidence="6 7" key="1">
    <citation type="submission" date="2019-12" db="EMBL/GenBank/DDBJ databases">
        <title>Whole genome shotgun sequence of Streptomyces tubercidicus NBRC 13090.</title>
        <authorList>
            <person name="Ichikawa N."/>
            <person name="Kimura A."/>
            <person name="Kitahashi Y."/>
            <person name="Komaki H."/>
            <person name="Tamura T."/>
        </authorList>
    </citation>
    <scope>NUCLEOTIDE SEQUENCE [LARGE SCALE GENOMIC DNA]</scope>
    <source>
        <strain evidence="6 7">NBRC 13090</strain>
    </source>
</reference>
<dbReference type="PANTHER" id="PTHR30346:SF28">
    <property type="entry name" value="HTH-TYPE TRANSCRIPTIONAL REGULATOR CYNR"/>
    <property type="match status" value="1"/>
</dbReference>
<dbReference type="InterPro" id="IPR000847">
    <property type="entry name" value="LysR_HTH_N"/>
</dbReference>
<keyword evidence="2" id="KW-0805">Transcription regulation</keyword>
<evidence type="ECO:0000256" key="2">
    <source>
        <dbReference type="ARBA" id="ARBA00023015"/>
    </source>
</evidence>
<comment type="caution">
    <text evidence="6">The sequence shown here is derived from an EMBL/GenBank/DDBJ whole genome shotgun (WGS) entry which is preliminary data.</text>
</comment>
<dbReference type="AlphaFoldDB" id="A0A640UT18"/>
<dbReference type="PANTHER" id="PTHR30346">
    <property type="entry name" value="TRANSCRIPTIONAL DUAL REGULATOR HCAR-RELATED"/>
    <property type="match status" value="1"/>
</dbReference>
<keyword evidence="3" id="KW-0238">DNA-binding</keyword>
<dbReference type="InterPro" id="IPR036390">
    <property type="entry name" value="WH_DNA-bd_sf"/>
</dbReference>
<evidence type="ECO:0000256" key="4">
    <source>
        <dbReference type="ARBA" id="ARBA00023163"/>
    </source>
</evidence>
<organism evidence="6 7">
    <name type="scientific">Streptomyces tubercidicus</name>
    <dbReference type="NCBI Taxonomy" id="47759"/>
    <lineage>
        <taxon>Bacteria</taxon>
        <taxon>Bacillati</taxon>
        <taxon>Actinomycetota</taxon>
        <taxon>Actinomycetes</taxon>
        <taxon>Kitasatosporales</taxon>
        <taxon>Streptomycetaceae</taxon>
        <taxon>Streptomyces</taxon>
    </lineage>
</organism>
<dbReference type="GO" id="GO:0032993">
    <property type="term" value="C:protein-DNA complex"/>
    <property type="evidence" value="ECO:0007669"/>
    <property type="project" value="TreeGrafter"/>
</dbReference>